<evidence type="ECO:0000313" key="2">
    <source>
        <dbReference type="Proteomes" id="UP001285521"/>
    </source>
</evidence>
<dbReference type="Proteomes" id="UP001285521">
    <property type="component" value="Unassembled WGS sequence"/>
</dbReference>
<accession>A0ABU4TC56</accession>
<dbReference type="EMBL" id="JAXAVW010000038">
    <property type="protein sequence ID" value="MDX8035741.1"/>
    <property type="molecule type" value="Genomic_DNA"/>
</dbReference>
<keyword evidence="2" id="KW-1185">Reference proteome</keyword>
<comment type="caution">
    <text evidence="1">The sequence shown here is derived from an EMBL/GenBank/DDBJ whole genome shotgun (WGS) entry which is preliminary data.</text>
</comment>
<reference evidence="1 2" key="1">
    <citation type="submission" date="2023-11" db="EMBL/GenBank/DDBJ databases">
        <title>Lentzea sokolovensis, sp. nov., Lentzea kristufkii, sp. nov., and Lentzea miocenensis, sp. nov., rare actinobacteria from Sokolov Coal Basin, Miocene lacustrine sediment, Czech Republic.</title>
        <authorList>
            <person name="Lara A."/>
            <person name="Kotroba L."/>
            <person name="Nouioui I."/>
            <person name="Neumann-Schaal M."/>
            <person name="Mast Y."/>
            <person name="Chronakova A."/>
        </authorList>
    </citation>
    <scope>NUCLEOTIDE SEQUENCE [LARGE SCALE GENOMIC DNA]</scope>
    <source>
        <strain evidence="1 2">BCCO 10_0856</strain>
    </source>
</reference>
<protein>
    <submittedName>
        <fullName evidence="1">Uncharacterized protein</fullName>
    </submittedName>
</protein>
<organism evidence="1 2">
    <name type="scientific">Lentzea miocenica</name>
    <dbReference type="NCBI Taxonomy" id="3095431"/>
    <lineage>
        <taxon>Bacteria</taxon>
        <taxon>Bacillati</taxon>
        <taxon>Actinomycetota</taxon>
        <taxon>Actinomycetes</taxon>
        <taxon>Pseudonocardiales</taxon>
        <taxon>Pseudonocardiaceae</taxon>
        <taxon>Lentzea</taxon>
    </lineage>
</organism>
<name>A0ABU4TC56_9PSEU</name>
<evidence type="ECO:0000313" key="1">
    <source>
        <dbReference type="EMBL" id="MDX8035741.1"/>
    </source>
</evidence>
<sequence>MELTKQYKIELGKDDREALNDDGLLESSKEGRRLFHRITDKGIAWCTSDLMEGEAPSRGPLARVHTSVLRRIVRFVYERGFLAEAIRSGDLESLIRQVYLELGDGYQDWVRLAKIRPRLDGADRGEVDETLLKMVKGGDAHLVASANRKVLTDEDHAAAIRIGGEDKHLLAIEES</sequence>
<dbReference type="RefSeq" id="WP_319970761.1">
    <property type="nucleotide sequence ID" value="NZ_JAXAVW010000038.1"/>
</dbReference>
<gene>
    <name evidence="1" type="ORF">SK803_36555</name>
</gene>
<proteinExistence type="predicted"/>